<reference evidence="2 3" key="1">
    <citation type="submission" date="2024-10" db="EMBL/GenBank/DDBJ databases">
        <title>The Natural Products Discovery Center: Release of the First 8490 Sequenced Strains for Exploring Actinobacteria Biosynthetic Diversity.</title>
        <authorList>
            <person name="Kalkreuter E."/>
            <person name="Kautsar S.A."/>
            <person name="Yang D."/>
            <person name="Bader C.D."/>
            <person name="Teijaro C.N."/>
            <person name="Fluegel L."/>
            <person name="Davis C.M."/>
            <person name="Simpson J.R."/>
            <person name="Lauterbach L."/>
            <person name="Steele A.D."/>
            <person name="Gui C."/>
            <person name="Meng S."/>
            <person name="Li G."/>
            <person name="Viehrig K."/>
            <person name="Ye F."/>
            <person name="Su P."/>
            <person name="Kiefer A.F."/>
            <person name="Nichols A."/>
            <person name="Cepeda A.J."/>
            <person name="Yan W."/>
            <person name="Fan B."/>
            <person name="Jiang Y."/>
            <person name="Adhikari A."/>
            <person name="Zheng C.-J."/>
            <person name="Schuster L."/>
            <person name="Cowan T.M."/>
            <person name="Smanski M.J."/>
            <person name="Chevrette M.G."/>
            <person name="De Carvalho L.P.S."/>
            <person name="Shen B."/>
        </authorList>
    </citation>
    <scope>NUCLEOTIDE SEQUENCE [LARGE SCALE GENOMIC DNA]</scope>
    <source>
        <strain evidence="2 3">NPDC006488</strain>
    </source>
</reference>
<dbReference type="Gene3D" id="1.10.260.40">
    <property type="entry name" value="lambda repressor-like DNA-binding domains"/>
    <property type="match status" value="1"/>
</dbReference>
<dbReference type="Gene3D" id="3.30.450.180">
    <property type="match status" value="1"/>
</dbReference>
<organism evidence="2 3">
    <name type="scientific">Streptomyces hokutonensis</name>
    <dbReference type="NCBI Taxonomy" id="1306990"/>
    <lineage>
        <taxon>Bacteria</taxon>
        <taxon>Bacillati</taxon>
        <taxon>Actinomycetota</taxon>
        <taxon>Actinomycetes</taxon>
        <taxon>Kitasatosporales</taxon>
        <taxon>Streptomycetaceae</taxon>
        <taxon>Streptomyces</taxon>
    </lineage>
</organism>
<evidence type="ECO:0000259" key="1">
    <source>
        <dbReference type="PROSITE" id="PS50943"/>
    </source>
</evidence>
<dbReference type="SMART" id="SM00530">
    <property type="entry name" value="HTH_XRE"/>
    <property type="match status" value="1"/>
</dbReference>
<comment type="caution">
    <text evidence="2">The sequence shown here is derived from an EMBL/GenBank/DDBJ whole genome shotgun (WGS) entry which is preliminary data.</text>
</comment>
<proteinExistence type="predicted"/>
<dbReference type="CDD" id="cd00093">
    <property type="entry name" value="HTH_XRE"/>
    <property type="match status" value="1"/>
</dbReference>
<dbReference type="InterPro" id="IPR010982">
    <property type="entry name" value="Lambda_DNA-bd_dom_sf"/>
</dbReference>
<evidence type="ECO:0000313" key="2">
    <source>
        <dbReference type="EMBL" id="MFE9604631.1"/>
    </source>
</evidence>
<dbReference type="Pfam" id="PF17765">
    <property type="entry name" value="MLTR_LBD"/>
    <property type="match status" value="1"/>
</dbReference>
<keyword evidence="3" id="KW-1185">Reference proteome</keyword>
<dbReference type="EMBL" id="JBIAHM010000017">
    <property type="protein sequence ID" value="MFE9604631.1"/>
    <property type="molecule type" value="Genomic_DNA"/>
</dbReference>
<dbReference type="PROSITE" id="PS50943">
    <property type="entry name" value="HTH_CROC1"/>
    <property type="match status" value="1"/>
</dbReference>
<dbReference type="PANTHER" id="PTHR35010">
    <property type="entry name" value="BLL4672 PROTEIN-RELATED"/>
    <property type="match status" value="1"/>
</dbReference>
<feature type="domain" description="HTH cro/C1-type" evidence="1">
    <location>
        <begin position="36"/>
        <end position="83"/>
    </location>
</feature>
<dbReference type="Pfam" id="PF13560">
    <property type="entry name" value="HTH_31"/>
    <property type="match status" value="1"/>
</dbReference>
<accession>A0ABW6MEU3</accession>
<sequence>MDRSTEIREFLRTRRARVTPEQAGLAPHAGVRRVPGLRREEVAQLAGVSVDYYVRLERGRTQGVSQAVLEAVARALQLDETERDHLFDLARPTATGSRRGRPLSPQRVRPVMYRALDSLGAPAIVLGRRMDVLAANRLGHALFTDFQARPHRERNFARYVFLDEAAHALYADYWETAAADCVASLHLYAGRHPGDPQLADLIGELSVRSEAFRRMWADHDVLAHTTGTKRLHHPLVGDLTLDFVVLAVEGDPDQNLTILTPEPASPSAEAITILASWTGTPLTEETRDAAGA</sequence>
<name>A0ABW6MEU3_9ACTN</name>
<dbReference type="SUPFAM" id="SSF47413">
    <property type="entry name" value="lambda repressor-like DNA-binding domains"/>
    <property type="match status" value="1"/>
</dbReference>
<dbReference type="InterPro" id="IPR001387">
    <property type="entry name" value="Cro/C1-type_HTH"/>
</dbReference>
<evidence type="ECO:0000313" key="3">
    <source>
        <dbReference type="Proteomes" id="UP001601303"/>
    </source>
</evidence>
<dbReference type="PANTHER" id="PTHR35010:SF2">
    <property type="entry name" value="BLL4672 PROTEIN"/>
    <property type="match status" value="1"/>
</dbReference>
<dbReference type="RefSeq" id="WP_388113562.1">
    <property type="nucleotide sequence ID" value="NZ_JBIAHM010000017.1"/>
</dbReference>
<gene>
    <name evidence="2" type="ORF">ACFYNQ_39570</name>
</gene>
<dbReference type="InterPro" id="IPR041413">
    <property type="entry name" value="MLTR_LBD"/>
</dbReference>
<dbReference type="Proteomes" id="UP001601303">
    <property type="component" value="Unassembled WGS sequence"/>
</dbReference>
<protein>
    <submittedName>
        <fullName evidence="2">Helix-turn-helix transcriptional regulator</fullName>
    </submittedName>
</protein>